<dbReference type="InterPro" id="IPR052583">
    <property type="entry name" value="ATP-helicase/E3_Ub-Ligase"/>
</dbReference>
<sequence>MQCYGTLYIYAAQLSASILRNRLLLFLLLIYRHCRVFIFFSPWATCRMRQKSPPYFLSKSARAALSFTHIPVLLPQVDTPRQCRKRPKNIPDARLDLSRSFDHSLTVFMDCGPCHRSNCLQSVTLPFSASLLVYFKRARRVDIYFCDSPQMALCFEDAASRERFVIMTDLPNLSFILYGLSSASLSVHGTVVADQLQVDVCVKSSAIFDTPNFIQYATSQQQFDKLFNFITLQIWPQDATLDSLRLPLFSQLSETQEEFITSLKAFYALIQSTHIRESAEWNDHNIVQPKEIKIDLLPYQIDAIRWMVFREGNSVPIVDQKWIYPYFVKINDENLFFSALSGHFRKALPDVPTDACLGGILADEMGLGKTLEIISVILLRPCEDQSDKPLYDLNTESDLVGEFAYRQVEDDVLSHFESPASPSNTETTEPMVEESVFCVCGGGVDASIAPQSGTVSCSRCSSASLQHEACVQFKRLIGTADGKCIRQNYICPLCWNSLRVHSKATLIISPDHIWRQWQDELLQHVDTSHLKILIYEGLTCPVTRLTHTSAWTSTPTKNAETGEVVFTPGFVQPAELATADIVLTTYTVIQRELGWAAVSTEQRVGEGHRPSLRTAQRYLAPPSPLACVIWWRICLDEAQMVEGVTSKTARMLSEVRAIHRWCVTGTPAEKSLIDFYGLLAYLRVEPFSYRHYWNGMLYQPFIEAIRSAEGVDLTTRISTTALVRVFSRLLWRNTKALIGDQLKLPSVTEQIHWVDFTTVERYIHDRVLSDCADALHQILAEEPNCDLNSPLATLSGSVHWRLVALVTRARQTCTHASLVVINSTAGLGGRGGGKSTSGACSGRRERGRCTGFRPSADPTLQVSRSGRLQGTGCATMSDVIRRVIDDVHQECEANYRTWVFNKNGAAACFILQEKFMEAATCYREVLRTATTLESRHGVLADWSQRLHSITNLHWLIQCCSVPLEKYEPQPTVEKKAALSEGLESSELPTWEQLDPRVDRDLVWKAKLLRMDYLKLHSRLLAKARDKLDPMVARVEKSLSPSEFPATRDNQDPWLMWLDEALNILGEADVLEQIPLIVVAGLQGRSQFRTTLLQTRSGAMFKALLLSELKTALDARRRLREAMAPLDHTWNCFLESGEADRKVLQKYYNCCARDDQQQQQREDAGKKPGVPKSPKPSPRKRQKRSPATKCAYCVASEALNVYRQAINHEKSTTRSARAQRRVELERILDDAEATHEADDDDLLSGDFKSVALINPFIVALQTVAAQVARVREPYEECWVKSLSGKLERLVQMLFRELLYTGRVQMLTKEWWNVHDDTEQFVLRLQATSPAELAFIKPEEVDSQLHQHSVDALATWSSLQNRLSHLSFLRNALQQHSTSSATSGVGALECPTCLQAQSPSRPTFVLLPGCWHSLCLPCHERIQAHGVPSQRRCPLCRKPFEAASNATKRRPLTLLHYDGGKKPQSADSPSDPKEEEITVIGDHSSKIQEVIRCLRRIKANDADAKAVVFSSWISVLYTIGRALDQNGIAFATLFKARDGKTLSGFRRYGSRTWVLLLPIRLGANGLNLTEANHVLLVDPVLNHGREVQAIARLHRIGQRRSCTVHRFLVRDSIETALHGISTRLDGTAKEDEEGAEEEEEKEAGEELGGPVEDRAQILQMTVAQLINLLKIVDVPSAGG</sequence>
<keyword evidence="3" id="KW-0862">Zinc</keyword>
<evidence type="ECO:0000256" key="5">
    <source>
        <dbReference type="SAM" id="MobiDB-lite"/>
    </source>
</evidence>
<keyword evidence="2" id="KW-0378">Hydrolase</keyword>
<dbReference type="Gene3D" id="3.40.50.10810">
    <property type="entry name" value="Tandem AAA-ATPase domain"/>
    <property type="match status" value="2"/>
</dbReference>
<dbReference type="InterPro" id="IPR001650">
    <property type="entry name" value="Helicase_C-like"/>
</dbReference>
<dbReference type="GO" id="GO:0005524">
    <property type="term" value="F:ATP binding"/>
    <property type="evidence" value="ECO:0007669"/>
    <property type="project" value="InterPro"/>
</dbReference>
<dbReference type="InterPro" id="IPR001841">
    <property type="entry name" value="Znf_RING"/>
</dbReference>
<evidence type="ECO:0000259" key="6">
    <source>
        <dbReference type="PROSITE" id="PS50089"/>
    </source>
</evidence>
<keyword evidence="1 4" id="KW-0863">Zinc-finger</keyword>
<dbReference type="GO" id="GO:0008270">
    <property type="term" value="F:zinc ion binding"/>
    <property type="evidence" value="ECO:0007669"/>
    <property type="project" value="UniProtKB-KW"/>
</dbReference>
<dbReference type="InterPro" id="IPR011011">
    <property type="entry name" value="Znf_FYVE_PHD"/>
</dbReference>
<dbReference type="InterPro" id="IPR038718">
    <property type="entry name" value="SNF2-like_sf"/>
</dbReference>
<dbReference type="InterPro" id="IPR027417">
    <property type="entry name" value="P-loop_NTPase"/>
</dbReference>
<evidence type="ECO:0000259" key="7">
    <source>
        <dbReference type="PROSITE" id="PS51194"/>
    </source>
</evidence>
<evidence type="ECO:0000256" key="1">
    <source>
        <dbReference type="ARBA" id="ARBA00022771"/>
    </source>
</evidence>
<evidence type="ECO:0000256" key="4">
    <source>
        <dbReference type="PROSITE-ProRule" id="PRU00175"/>
    </source>
</evidence>
<dbReference type="Pfam" id="PF00271">
    <property type="entry name" value="Helicase_C"/>
    <property type="match status" value="1"/>
</dbReference>
<organism evidence="8">
    <name type="scientific">Mesocestoides corti</name>
    <name type="common">Flatworm</name>
    <dbReference type="NCBI Taxonomy" id="53468"/>
    <lineage>
        <taxon>Eukaryota</taxon>
        <taxon>Metazoa</taxon>
        <taxon>Spiralia</taxon>
        <taxon>Lophotrochozoa</taxon>
        <taxon>Platyhelminthes</taxon>
        <taxon>Cestoda</taxon>
        <taxon>Eucestoda</taxon>
        <taxon>Cyclophyllidea</taxon>
        <taxon>Mesocestoididae</taxon>
        <taxon>Mesocestoides</taxon>
    </lineage>
</organism>
<dbReference type="SUPFAM" id="SSF57903">
    <property type="entry name" value="FYVE/PHD zinc finger"/>
    <property type="match status" value="1"/>
</dbReference>
<feature type="region of interest" description="Disordered" evidence="5">
    <location>
        <begin position="1454"/>
        <end position="1473"/>
    </location>
</feature>
<dbReference type="SUPFAM" id="SSF57850">
    <property type="entry name" value="RING/U-box"/>
    <property type="match status" value="1"/>
</dbReference>
<feature type="compositionally biased region" description="Basic and acidic residues" evidence="5">
    <location>
        <begin position="1156"/>
        <end position="1165"/>
    </location>
</feature>
<name>A0A5K3EVH6_MESCO</name>
<feature type="region of interest" description="Disordered" evidence="5">
    <location>
        <begin position="1156"/>
        <end position="1187"/>
    </location>
</feature>
<dbReference type="Gene3D" id="3.30.40.10">
    <property type="entry name" value="Zinc/RING finger domain, C3HC4 (zinc finger)"/>
    <property type="match status" value="1"/>
</dbReference>
<evidence type="ECO:0000256" key="3">
    <source>
        <dbReference type="ARBA" id="ARBA00022833"/>
    </source>
</evidence>
<dbReference type="Pfam" id="PF00176">
    <property type="entry name" value="SNF2-rel_dom"/>
    <property type="match status" value="1"/>
</dbReference>
<dbReference type="InterPro" id="IPR049730">
    <property type="entry name" value="SNF2/RAD54-like_C"/>
</dbReference>
<dbReference type="GO" id="GO:0061630">
    <property type="term" value="F:ubiquitin protein ligase activity"/>
    <property type="evidence" value="ECO:0007669"/>
    <property type="project" value="TreeGrafter"/>
</dbReference>
<dbReference type="InterPro" id="IPR014001">
    <property type="entry name" value="Helicase_ATP-bd"/>
</dbReference>
<feature type="compositionally biased region" description="Acidic residues" evidence="5">
    <location>
        <begin position="1628"/>
        <end position="1643"/>
    </location>
</feature>
<feature type="region of interest" description="Disordered" evidence="5">
    <location>
        <begin position="1622"/>
        <end position="1648"/>
    </location>
</feature>
<reference evidence="8" key="1">
    <citation type="submission" date="2019-11" db="UniProtKB">
        <authorList>
            <consortium name="WormBaseParasite"/>
        </authorList>
    </citation>
    <scope>IDENTIFICATION</scope>
</reference>
<dbReference type="WBParaSite" id="MCU_002932-RB">
    <property type="protein sequence ID" value="MCU_002932-RB"/>
    <property type="gene ID" value="MCU_002932"/>
</dbReference>
<dbReference type="PROSITE" id="PS50089">
    <property type="entry name" value="ZF_RING_2"/>
    <property type="match status" value="1"/>
</dbReference>
<dbReference type="CDD" id="cd18793">
    <property type="entry name" value="SF2_C_SNF"/>
    <property type="match status" value="1"/>
</dbReference>
<dbReference type="SMART" id="SM00487">
    <property type="entry name" value="DEXDc"/>
    <property type="match status" value="1"/>
</dbReference>
<feature type="domain" description="RING-type" evidence="6">
    <location>
        <begin position="1388"/>
        <end position="1435"/>
    </location>
</feature>
<evidence type="ECO:0000313" key="8">
    <source>
        <dbReference type="WBParaSite" id="MCU_002932-RB"/>
    </source>
</evidence>
<dbReference type="Pfam" id="PF21325">
    <property type="entry name" value="SHPRH_helical-1st"/>
    <property type="match status" value="1"/>
</dbReference>
<protein>
    <submittedName>
        <fullName evidence="8">E3 ubiquitin-protein ligase SHPRH</fullName>
    </submittedName>
</protein>
<accession>A0A5K3EVH6</accession>
<evidence type="ECO:0000256" key="2">
    <source>
        <dbReference type="ARBA" id="ARBA00022801"/>
    </source>
</evidence>
<dbReference type="InterPro" id="IPR000330">
    <property type="entry name" value="SNF2_N"/>
</dbReference>
<dbReference type="PANTHER" id="PTHR45865">
    <property type="entry name" value="E3 UBIQUITIN-PROTEIN LIGASE SHPRH FAMILY MEMBER"/>
    <property type="match status" value="1"/>
</dbReference>
<dbReference type="GO" id="GO:0000209">
    <property type="term" value="P:protein polyubiquitination"/>
    <property type="evidence" value="ECO:0007669"/>
    <property type="project" value="TreeGrafter"/>
</dbReference>
<keyword evidence="1 4" id="KW-0479">Metal-binding</keyword>
<dbReference type="GO" id="GO:0006974">
    <property type="term" value="P:DNA damage response"/>
    <property type="evidence" value="ECO:0007669"/>
    <property type="project" value="TreeGrafter"/>
</dbReference>
<dbReference type="PROSITE" id="PS51194">
    <property type="entry name" value="HELICASE_CTER"/>
    <property type="match status" value="1"/>
</dbReference>
<dbReference type="SUPFAM" id="SSF52540">
    <property type="entry name" value="P-loop containing nucleoside triphosphate hydrolases"/>
    <property type="match status" value="2"/>
</dbReference>
<dbReference type="PANTHER" id="PTHR45865:SF1">
    <property type="entry name" value="E3 UBIQUITIN-PROTEIN LIGASE SHPRH"/>
    <property type="match status" value="1"/>
</dbReference>
<feature type="compositionally biased region" description="Basic residues" evidence="5">
    <location>
        <begin position="1176"/>
        <end position="1185"/>
    </location>
</feature>
<dbReference type="Gene3D" id="3.40.50.300">
    <property type="entry name" value="P-loop containing nucleotide triphosphate hydrolases"/>
    <property type="match status" value="1"/>
</dbReference>
<dbReference type="GO" id="GO:0005634">
    <property type="term" value="C:nucleus"/>
    <property type="evidence" value="ECO:0007669"/>
    <property type="project" value="TreeGrafter"/>
</dbReference>
<dbReference type="InterPro" id="IPR048686">
    <property type="entry name" value="SHPRH_helical_1st"/>
</dbReference>
<dbReference type="InterPro" id="IPR013083">
    <property type="entry name" value="Znf_RING/FYVE/PHD"/>
</dbReference>
<dbReference type="GO" id="GO:0016787">
    <property type="term" value="F:hydrolase activity"/>
    <property type="evidence" value="ECO:0007669"/>
    <property type="project" value="UniProtKB-KW"/>
</dbReference>
<dbReference type="SMART" id="SM00490">
    <property type="entry name" value="HELICc"/>
    <property type="match status" value="1"/>
</dbReference>
<proteinExistence type="predicted"/>
<feature type="domain" description="Helicase C-terminal" evidence="7">
    <location>
        <begin position="1487"/>
        <end position="1664"/>
    </location>
</feature>